<dbReference type="GO" id="GO:0006954">
    <property type="term" value="P:inflammatory response"/>
    <property type="evidence" value="ECO:0007669"/>
    <property type="project" value="InterPro"/>
</dbReference>
<evidence type="ECO:0000256" key="5">
    <source>
        <dbReference type="ARBA" id="ARBA00022729"/>
    </source>
</evidence>
<accession>A0A3Q2FYE4</accession>
<dbReference type="GO" id="GO:0005125">
    <property type="term" value="F:cytokine activity"/>
    <property type="evidence" value="ECO:0007669"/>
    <property type="project" value="UniProtKB-KW"/>
</dbReference>
<reference evidence="7" key="2">
    <citation type="submission" date="2025-09" db="UniProtKB">
        <authorList>
            <consortium name="Ensembl"/>
        </authorList>
    </citation>
    <scope>IDENTIFICATION</scope>
</reference>
<dbReference type="STRING" id="28743.ENSCVAP00000013400"/>
<dbReference type="AlphaFoldDB" id="A0A3Q2FYE4"/>
<reference evidence="7" key="1">
    <citation type="submission" date="2025-08" db="UniProtKB">
        <authorList>
            <consortium name="Ensembl"/>
        </authorList>
    </citation>
    <scope>IDENTIFICATION</scope>
</reference>
<evidence type="ECO:0000256" key="3">
    <source>
        <dbReference type="ARBA" id="ARBA00022514"/>
    </source>
</evidence>
<dbReference type="GO" id="GO:0005615">
    <property type="term" value="C:extracellular space"/>
    <property type="evidence" value="ECO:0007669"/>
    <property type="project" value="UniProtKB-KW"/>
</dbReference>
<evidence type="ECO:0000256" key="1">
    <source>
        <dbReference type="ARBA" id="ARBA00004613"/>
    </source>
</evidence>
<proteinExistence type="inferred from homology"/>
<dbReference type="InterPro" id="IPR029034">
    <property type="entry name" value="Cystine-knot_cytokine"/>
</dbReference>
<sequence>MEIKQVRPPPYIHLHHHHHHHHSPHPLLSSLQILILLLCAAAARSRCHNGTNLEAIALKRLQRHYPQPLTITASDDSSSSCPVELYQKLPSVEVKDRSLSPWKWRTVTRPDYFPHTYTEAVCLCNGCILMENGTVQHSHNYNSIPLLHTFMFLKRDRHNCEEGKYRLVEEMVQVSVGCTCVRRVTREYNNA</sequence>
<evidence type="ECO:0000313" key="7">
    <source>
        <dbReference type="Ensembl" id="ENSCVAP00000013400.1"/>
    </source>
</evidence>
<dbReference type="Gene3D" id="2.10.90.10">
    <property type="entry name" value="Cystine-knot cytokines"/>
    <property type="match status" value="1"/>
</dbReference>
<dbReference type="GeneTree" id="ENSGT01150000287426"/>
<comment type="subcellular location">
    <subcellularLocation>
        <location evidence="1">Secreted</location>
    </subcellularLocation>
</comment>
<evidence type="ECO:0000256" key="4">
    <source>
        <dbReference type="ARBA" id="ARBA00022525"/>
    </source>
</evidence>
<dbReference type="PRINTS" id="PR01932">
    <property type="entry name" value="INTRLEUKIN17"/>
</dbReference>
<dbReference type="SUPFAM" id="SSF57501">
    <property type="entry name" value="Cystine-knot cytokines"/>
    <property type="match status" value="1"/>
</dbReference>
<comment type="similarity">
    <text evidence="2">Belongs to the IL-17 family.</text>
</comment>
<dbReference type="InterPro" id="IPR010345">
    <property type="entry name" value="IL-17_fam"/>
</dbReference>
<feature type="signal peptide" evidence="6">
    <location>
        <begin position="1"/>
        <end position="45"/>
    </location>
</feature>
<organism evidence="7 8">
    <name type="scientific">Cyprinodon variegatus</name>
    <name type="common">Sheepshead minnow</name>
    <dbReference type="NCBI Taxonomy" id="28743"/>
    <lineage>
        <taxon>Eukaryota</taxon>
        <taxon>Metazoa</taxon>
        <taxon>Chordata</taxon>
        <taxon>Craniata</taxon>
        <taxon>Vertebrata</taxon>
        <taxon>Euteleostomi</taxon>
        <taxon>Actinopterygii</taxon>
        <taxon>Neopterygii</taxon>
        <taxon>Teleostei</taxon>
        <taxon>Neoteleostei</taxon>
        <taxon>Acanthomorphata</taxon>
        <taxon>Ovalentaria</taxon>
        <taxon>Atherinomorphae</taxon>
        <taxon>Cyprinodontiformes</taxon>
        <taxon>Cyprinodontidae</taxon>
        <taxon>Cyprinodon</taxon>
    </lineage>
</organism>
<dbReference type="OMA" id="CTWTSEA"/>
<dbReference type="Ensembl" id="ENSCVAT00000020928.1">
    <property type="protein sequence ID" value="ENSCVAP00000013400.1"/>
    <property type="gene ID" value="ENSCVAG00000015894.1"/>
</dbReference>
<keyword evidence="3" id="KW-0202">Cytokine</keyword>
<dbReference type="Pfam" id="PF06083">
    <property type="entry name" value="IL17"/>
    <property type="match status" value="1"/>
</dbReference>
<evidence type="ECO:0000256" key="6">
    <source>
        <dbReference type="SAM" id="SignalP"/>
    </source>
</evidence>
<dbReference type="Proteomes" id="UP000265020">
    <property type="component" value="Unassembled WGS sequence"/>
</dbReference>
<feature type="chain" id="PRO_5018592292" evidence="6">
    <location>
        <begin position="46"/>
        <end position="191"/>
    </location>
</feature>
<name>A0A3Q2FYE4_CYPVA</name>
<evidence type="ECO:0000256" key="2">
    <source>
        <dbReference type="ARBA" id="ARBA00007236"/>
    </source>
</evidence>
<protein>
    <submittedName>
        <fullName evidence="7">Interleukin 17C</fullName>
    </submittedName>
</protein>
<dbReference type="InterPro" id="IPR020440">
    <property type="entry name" value="IL-17_chr"/>
</dbReference>
<keyword evidence="4" id="KW-0964">Secreted</keyword>
<evidence type="ECO:0000313" key="8">
    <source>
        <dbReference type="Proteomes" id="UP000265020"/>
    </source>
</evidence>
<keyword evidence="8" id="KW-1185">Reference proteome</keyword>
<keyword evidence="5 6" id="KW-0732">Signal</keyword>